<name>A0A1H0D2S8_9PSED</name>
<keyword evidence="5" id="KW-1185">Reference proteome</keyword>
<gene>
    <name evidence="2" type="ORF">PSAN_55290</name>
    <name evidence="3" type="ORF">SAMN04490179_5216</name>
</gene>
<dbReference type="EMBL" id="LT629704">
    <property type="protein sequence ID" value="SDN64415.1"/>
    <property type="molecule type" value="Genomic_DNA"/>
</dbReference>
<feature type="region of interest" description="Disordered" evidence="1">
    <location>
        <begin position="1"/>
        <end position="89"/>
    </location>
</feature>
<dbReference type="Proteomes" id="UP000182470">
    <property type="component" value="Chromosome I"/>
</dbReference>
<reference evidence="3 4" key="2">
    <citation type="submission" date="2016-10" db="EMBL/GenBank/DDBJ databases">
        <authorList>
            <person name="de Groot N.N."/>
        </authorList>
    </citation>
    <scope>NUCLEOTIDE SEQUENCE [LARGE SCALE GENOMIC DNA]</scope>
    <source>
        <strain evidence="3 4">BS2772</strain>
    </source>
</reference>
<dbReference type="EMBL" id="JXDI01000004">
    <property type="protein sequence ID" value="KAF2406304.1"/>
    <property type="molecule type" value="Genomic_DNA"/>
</dbReference>
<proteinExistence type="predicted"/>
<reference evidence="2 5" key="1">
    <citation type="submission" date="2015-01" db="EMBL/GenBank/DDBJ databases">
        <title>Genome Sequence of Pseudomonas antarctica CMS 35.</title>
        <authorList>
            <person name="Voget S."/>
            <person name="Chow J."/>
            <person name="Daniel R."/>
            <person name="Streit W."/>
        </authorList>
    </citation>
    <scope>NUCLEOTIDE SEQUENCE [LARGE SCALE GENOMIC DNA]</scope>
    <source>
        <strain evidence="2 5">CMS 35</strain>
    </source>
</reference>
<evidence type="ECO:0000256" key="1">
    <source>
        <dbReference type="SAM" id="MobiDB-lite"/>
    </source>
</evidence>
<evidence type="ECO:0000313" key="4">
    <source>
        <dbReference type="Proteomes" id="UP000182470"/>
    </source>
</evidence>
<evidence type="ECO:0000313" key="5">
    <source>
        <dbReference type="Proteomes" id="UP000748067"/>
    </source>
</evidence>
<feature type="compositionally biased region" description="Basic and acidic residues" evidence="1">
    <location>
        <begin position="43"/>
        <end position="53"/>
    </location>
</feature>
<protein>
    <submittedName>
        <fullName evidence="3">Uncharacterized protein</fullName>
    </submittedName>
</protein>
<evidence type="ECO:0000313" key="3">
    <source>
        <dbReference type="EMBL" id="SDN64415.1"/>
    </source>
</evidence>
<evidence type="ECO:0000313" key="2">
    <source>
        <dbReference type="EMBL" id="KAF2406304.1"/>
    </source>
</evidence>
<dbReference type="Proteomes" id="UP000748067">
    <property type="component" value="Unassembled WGS sequence"/>
</dbReference>
<sequence>MNKPSEQRHLSASSKSRAQEPSGKSTTQPYYKAITIFPQGDTQEPRRAAREEQQPSTNNEEEKSQQERYAITREAAQTPVNDFIHQSKR</sequence>
<dbReference type="AlphaFoldDB" id="A0A1H0D2S8"/>
<accession>A0A1H0D2S8</accession>
<organism evidence="3 4">
    <name type="scientific">Pseudomonas antarctica</name>
    <dbReference type="NCBI Taxonomy" id="219572"/>
    <lineage>
        <taxon>Bacteria</taxon>
        <taxon>Pseudomonadati</taxon>
        <taxon>Pseudomonadota</taxon>
        <taxon>Gammaproteobacteria</taxon>
        <taxon>Pseudomonadales</taxon>
        <taxon>Pseudomonadaceae</taxon>
        <taxon>Pseudomonas</taxon>
    </lineage>
</organism>
<dbReference type="RefSeq" id="WP_083359627.1">
    <property type="nucleotide sequence ID" value="NZ_JXDI01000004.1"/>
</dbReference>